<name>A0AC59ZZJ9_RANTA</name>
<reference evidence="1" key="2">
    <citation type="submission" date="2025-03" db="EMBL/GenBank/DDBJ databases">
        <authorList>
            <consortium name="ELIXIR-Norway"/>
            <consortium name="Elixir Norway"/>
        </authorList>
    </citation>
    <scope>NUCLEOTIDE SEQUENCE</scope>
</reference>
<evidence type="ECO:0000313" key="1">
    <source>
        <dbReference type="EMBL" id="CAN0536783.1"/>
    </source>
</evidence>
<proteinExistence type="predicted"/>
<organism evidence="1 2">
    <name type="scientific">Rangifer tarandus platyrhynchus</name>
    <name type="common">Svalbard reindeer</name>
    <dbReference type="NCBI Taxonomy" id="3082113"/>
    <lineage>
        <taxon>Eukaryota</taxon>
        <taxon>Metazoa</taxon>
        <taxon>Chordata</taxon>
        <taxon>Craniata</taxon>
        <taxon>Vertebrata</taxon>
        <taxon>Euteleostomi</taxon>
        <taxon>Mammalia</taxon>
        <taxon>Eutheria</taxon>
        <taxon>Laurasiatheria</taxon>
        <taxon>Artiodactyla</taxon>
        <taxon>Ruminantia</taxon>
        <taxon>Pecora</taxon>
        <taxon>Cervidae</taxon>
        <taxon>Odocoileinae</taxon>
        <taxon>Rangifer</taxon>
    </lineage>
</organism>
<accession>A0AC59ZZJ9</accession>
<gene>
    <name evidence="1" type="ORF">MRATA1EN22A_LOCUS24831</name>
</gene>
<sequence length="104" mass="12218">MVVSRVQQEKQNRIITEVLLDRVAFDLAWWWEKVEEPKQGRLLSPVLGLRMESLQISQRQPDRKLGVTGSKNRLRTGRDKVEFTNSCSLQRQTRSEHVSHYSKL</sequence>
<dbReference type="EMBL" id="OX596090">
    <property type="protein sequence ID" value="CAN0536783.1"/>
    <property type="molecule type" value="Genomic_DNA"/>
</dbReference>
<protein>
    <submittedName>
        <fullName evidence="1">Uncharacterized protein</fullName>
    </submittedName>
</protein>
<evidence type="ECO:0000313" key="2">
    <source>
        <dbReference type="Proteomes" id="UP001162501"/>
    </source>
</evidence>
<dbReference type="Proteomes" id="UP001162501">
    <property type="component" value="Chromosome 6"/>
</dbReference>
<reference evidence="1" key="1">
    <citation type="submission" date="2023-05" db="EMBL/GenBank/DDBJ databases">
        <authorList>
            <consortium name="ELIXIR-Norway"/>
        </authorList>
    </citation>
    <scope>NUCLEOTIDE SEQUENCE</scope>
</reference>